<dbReference type="InterPro" id="IPR005026">
    <property type="entry name" value="SAPAP"/>
</dbReference>
<feature type="compositionally biased region" description="Polar residues" evidence="2">
    <location>
        <begin position="1076"/>
        <end position="1088"/>
    </location>
</feature>
<feature type="region of interest" description="Disordered" evidence="2">
    <location>
        <begin position="531"/>
        <end position="552"/>
    </location>
</feature>
<feature type="region of interest" description="Disordered" evidence="2">
    <location>
        <begin position="267"/>
        <end position="472"/>
    </location>
</feature>
<sequence length="1337" mass="148189">MPSKSIENSFRTIYKSRSDSEASASIASRRRSVRNDRKQRRDERLDKRRGLLDMSDLSETDNTLDIDQDPGLDVQGEEFQTRRPTKPSSKDTRAVSLKERLKKWREEKQKLTEQKKKQPPAFVVKSLEYKSDSGLYSKAPKNAKKLPKPESSYNFAENLKGKPVLHGQKNVKPLMKHNNDPAAKSNQSLKKPTDAQTKQAIPTRTMATRNTRQADKTEEQVLKANPKKTLTREVKSFKDLHSAVQESKPKSRPVRGDLHLRLTAAAAAKKENTDKPKEFLRAKPHFAPGRTTRSQAKQNKSEDVQVSGHTLATGKQPSSVNIASAQSKKLSAQRQVLTLVSDSDGGVSAELRESPRKNLRRANTNGTLEVVESDESSIAKNTSESDDQSGMDQPVRKRELRRSVVAAKKEQAVSEKNMENVPSSSKRGKKLSDWALKNVESEASTVSGNTTESNDRSGEDEPTWESPVLTKTSSCRKGEISLIGMEPSKSKAKDRFASLSEVIKNEDTVSPVRKPRLSKINSASAVRTSRRSVAKSVFESTEDQQNFTHETEKCTSVDEQVINEVKVQATPSKRNRQSVKEATMVQEDQIQENETYFSPKQAKLSVPSADEGEITNLAVIFTPGKKTRRSVFKVLSREETTESDATSSSVEVTLTATPDKKLKLASSKHQLESSMCRRKSRRCTAASICSEKRNSQIEATPRRKSQHLASESTVSNESSTNSESDSRSTERQTTATPVRKSRRSVAPIAYSEKRNNQAKATPRRKSQHLASESTISNESSTNSESDSRSTEKQTTATPVRKSRRSVAPTAYSEKRNSPAKATPRRGSQHLASESTISNESCTNSESDSRRVAVVDQAVTPNSSFSENKFPGNEQRRRKSVRRSAANFPREEDMTDSTAYRLAKPDSAVAETGPLQELQVEKIDGEASYIEVPMDESETSLKDLSPLAEETTNNVTPIEEPDTSSNSSVGTEPFTPRKSCNVTKASQESLPLVEATPDLPPRLPVRQFKTPFQAPRSAVRAKTSSTRLRRKTEHSTPRSPEEVIRMLEKSPMIEMTRRRSRHVSSPASILPLDFDTETSFPASTSSPKTSGLDKYPETIPLLTSGEQLGTENATVDTLVQEECSDGKQVSDTDAPSVDLYVMERVNHFRNILTTETNRLNQLCKTWDEIGAYTFGISEDIQGQIRTTVGKAQLLIDQRFKQFSGLVDNCEFNLGEQKTRPEDLQGFWEMIYFQVGKRSTLGSQTNSPKAASPGLDVKPTEVSSETDCQSPKPDSSAIPVVANKENEDSHRGPSTPVCRGAQGNPLSQVKLPVKRLSYVPVIPSPLLKDTTGITTPKKI</sequence>
<accession>A0AAV4JVM8</accession>
<feature type="compositionally biased region" description="Acidic residues" evidence="2">
    <location>
        <begin position="56"/>
        <end position="70"/>
    </location>
</feature>
<feature type="compositionally biased region" description="Basic and acidic residues" evidence="2">
    <location>
        <begin position="33"/>
        <end position="51"/>
    </location>
</feature>
<dbReference type="GO" id="GO:0023052">
    <property type="term" value="P:signaling"/>
    <property type="evidence" value="ECO:0007669"/>
    <property type="project" value="InterPro"/>
</dbReference>
<feature type="compositionally biased region" description="Polar residues" evidence="2">
    <location>
        <begin position="441"/>
        <end position="452"/>
    </location>
</feature>
<feature type="compositionally biased region" description="Basic and acidic residues" evidence="2">
    <location>
        <begin position="407"/>
        <end position="418"/>
    </location>
</feature>
<feature type="compositionally biased region" description="Polar residues" evidence="2">
    <location>
        <begin position="977"/>
        <end position="988"/>
    </location>
</feature>
<feature type="compositionally biased region" description="Polar residues" evidence="2">
    <location>
        <begin position="184"/>
        <end position="211"/>
    </location>
</feature>
<feature type="compositionally biased region" description="Basic and acidic residues" evidence="2">
    <location>
        <begin position="212"/>
        <end position="221"/>
    </location>
</feature>
<feature type="region of interest" description="Disordered" evidence="2">
    <location>
        <begin position="1073"/>
        <end position="1094"/>
    </location>
</feature>
<proteinExistence type="inferred from homology"/>
<evidence type="ECO:0000256" key="2">
    <source>
        <dbReference type="SAM" id="MobiDB-lite"/>
    </source>
</evidence>
<feature type="region of interest" description="Disordered" evidence="2">
    <location>
        <begin position="134"/>
        <end position="233"/>
    </location>
</feature>
<gene>
    <name evidence="3" type="ORF">ElyMa_003429900</name>
</gene>
<feature type="region of interest" description="Disordered" evidence="2">
    <location>
        <begin position="15"/>
        <end position="96"/>
    </location>
</feature>
<evidence type="ECO:0000313" key="3">
    <source>
        <dbReference type="EMBL" id="GFS24972.1"/>
    </source>
</evidence>
<reference evidence="3 4" key="1">
    <citation type="journal article" date="2021" name="Elife">
        <title>Chloroplast acquisition without the gene transfer in kleptoplastic sea slugs, Plakobranchus ocellatus.</title>
        <authorList>
            <person name="Maeda T."/>
            <person name="Takahashi S."/>
            <person name="Yoshida T."/>
            <person name="Shimamura S."/>
            <person name="Takaki Y."/>
            <person name="Nagai Y."/>
            <person name="Toyoda A."/>
            <person name="Suzuki Y."/>
            <person name="Arimoto A."/>
            <person name="Ishii H."/>
            <person name="Satoh N."/>
            <person name="Nishiyama T."/>
            <person name="Hasebe M."/>
            <person name="Maruyama T."/>
            <person name="Minagawa J."/>
            <person name="Obokata J."/>
            <person name="Shigenobu S."/>
        </authorList>
    </citation>
    <scope>NUCLEOTIDE SEQUENCE [LARGE SCALE GENOMIC DNA]</scope>
</reference>
<feature type="compositionally biased region" description="Polar residues" evidence="2">
    <location>
        <begin position="829"/>
        <end position="845"/>
    </location>
</feature>
<feature type="compositionally biased region" description="Polar residues" evidence="2">
    <location>
        <begin position="307"/>
        <end position="341"/>
    </location>
</feature>
<keyword evidence="4" id="KW-1185">Reference proteome</keyword>
<dbReference type="EMBL" id="BMAT01007038">
    <property type="protein sequence ID" value="GFS24972.1"/>
    <property type="molecule type" value="Genomic_DNA"/>
</dbReference>
<evidence type="ECO:0000256" key="1">
    <source>
        <dbReference type="ARBA" id="ARBA00008839"/>
    </source>
</evidence>
<feature type="region of interest" description="Disordered" evidence="2">
    <location>
        <begin position="935"/>
        <end position="1040"/>
    </location>
</feature>
<comment type="caution">
    <text evidence="3">The sequence shown here is derived from an EMBL/GenBank/DDBJ whole genome shotgun (WGS) entry which is preliminary data.</text>
</comment>
<feature type="region of interest" description="Disordered" evidence="2">
    <location>
        <begin position="691"/>
        <end position="896"/>
    </location>
</feature>
<feature type="compositionally biased region" description="Low complexity" evidence="2">
    <location>
        <begin position="710"/>
        <end position="723"/>
    </location>
</feature>
<feature type="compositionally biased region" description="Polar residues" evidence="2">
    <location>
        <begin position="1259"/>
        <end position="1271"/>
    </location>
</feature>
<feature type="region of interest" description="Disordered" evidence="2">
    <location>
        <begin position="1239"/>
        <end position="1304"/>
    </location>
</feature>
<dbReference type="PANTHER" id="PTHR12353">
    <property type="entry name" value="DISKS LARGE-ASSOCIATED PROTEIN DAP SAP90/PSD-95-ASSOCIATED PROTEIN"/>
    <property type="match status" value="1"/>
</dbReference>
<organism evidence="3 4">
    <name type="scientific">Elysia marginata</name>
    <dbReference type="NCBI Taxonomy" id="1093978"/>
    <lineage>
        <taxon>Eukaryota</taxon>
        <taxon>Metazoa</taxon>
        <taxon>Spiralia</taxon>
        <taxon>Lophotrochozoa</taxon>
        <taxon>Mollusca</taxon>
        <taxon>Gastropoda</taxon>
        <taxon>Heterobranchia</taxon>
        <taxon>Euthyneura</taxon>
        <taxon>Panpulmonata</taxon>
        <taxon>Sacoglossa</taxon>
        <taxon>Placobranchoidea</taxon>
        <taxon>Plakobranchidae</taxon>
        <taxon>Elysia</taxon>
    </lineage>
</organism>
<protein>
    <submittedName>
        <fullName evidence="3">Disks large-associated protein 5</fullName>
    </submittedName>
</protein>
<dbReference type="Proteomes" id="UP000762676">
    <property type="component" value="Unassembled WGS sequence"/>
</dbReference>
<dbReference type="Pfam" id="PF03359">
    <property type="entry name" value="GKAP"/>
    <property type="match status" value="1"/>
</dbReference>
<comment type="similarity">
    <text evidence="1">Belongs to the SAPAP family.</text>
</comment>
<feature type="compositionally biased region" description="Basic and acidic residues" evidence="2">
    <location>
        <begin position="268"/>
        <end position="281"/>
    </location>
</feature>
<evidence type="ECO:0000313" key="4">
    <source>
        <dbReference type="Proteomes" id="UP000762676"/>
    </source>
</evidence>
<name>A0AAV4JVM8_9GAST</name>
<feature type="compositionally biased region" description="Low complexity" evidence="2">
    <location>
        <begin position="771"/>
        <end position="784"/>
    </location>
</feature>
<dbReference type="PANTHER" id="PTHR12353:SF1">
    <property type="entry name" value="DISKS LARGE-ASSOCIATED PROTEIN 5"/>
    <property type="match status" value="1"/>
</dbReference>